<gene>
    <name evidence="2" type="ORF">D9615_009039</name>
</gene>
<organism evidence="2 3">
    <name type="scientific">Tricholomella constricta</name>
    <dbReference type="NCBI Taxonomy" id="117010"/>
    <lineage>
        <taxon>Eukaryota</taxon>
        <taxon>Fungi</taxon>
        <taxon>Dikarya</taxon>
        <taxon>Basidiomycota</taxon>
        <taxon>Agaricomycotina</taxon>
        <taxon>Agaricomycetes</taxon>
        <taxon>Agaricomycetidae</taxon>
        <taxon>Agaricales</taxon>
        <taxon>Tricholomatineae</taxon>
        <taxon>Lyophyllaceae</taxon>
        <taxon>Tricholomella</taxon>
    </lineage>
</organism>
<dbReference type="AlphaFoldDB" id="A0A8H5LYB6"/>
<evidence type="ECO:0000313" key="2">
    <source>
        <dbReference type="EMBL" id="KAF5374525.1"/>
    </source>
</evidence>
<dbReference type="OrthoDB" id="2126185at2759"/>
<protein>
    <submittedName>
        <fullName evidence="2">Uncharacterized protein</fullName>
    </submittedName>
</protein>
<dbReference type="Proteomes" id="UP000565441">
    <property type="component" value="Unassembled WGS sequence"/>
</dbReference>
<keyword evidence="3" id="KW-1185">Reference proteome</keyword>
<name>A0A8H5LYB6_9AGAR</name>
<comment type="caution">
    <text evidence="2">The sequence shown here is derived from an EMBL/GenBank/DDBJ whole genome shotgun (WGS) entry which is preliminary data.</text>
</comment>
<keyword evidence="1" id="KW-1133">Transmembrane helix</keyword>
<sequence length="336" mass="37323">MQWSLQKNLLDIRNLDARFTGAYVAAFLAWSFTEYEAHLEYRPQAHSALTRLTSWLLNTSLFEQAWAAVCFGPVNWWWSQQLCLYTVCAWTVFLATKGRSLRVPHLWAYMLLGQLVAISVASNLFYLALVLSSSSTSSESKRKSDSQLQQPIMASPTLYIPVLISLVTIAYSPYTSVAGGTFISNLLLMHTLVIVPLLTPRLSVPLLPNIRLSSLGVFLSAVSILLHGRTTVIAFSSVGIDGTLSSSTWRLFVDKAWETLQEHHPAQSSIGWDIVWTTMSFVIWELLGGSREGQKLHFGGGHRIVTFLVTPVVSVGGFAPWAFSVEGEQAGRLKRD</sequence>
<evidence type="ECO:0000313" key="3">
    <source>
        <dbReference type="Proteomes" id="UP000565441"/>
    </source>
</evidence>
<feature type="transmembrane region" description="Helical" evidence="1">
    <location>
        <begin position="152"/>
        <end position="171"/>
    </location>
</feature>
<proteinExistence type="predicted"/>
<evidence type="ECO:0000256" key="1">
    <source>
        <dbReference type="SAM" id="Phobius"/>
    </source>
</evidence>
<feature type="transmembrane region" description="Helical" evidence="1">
    <location>
        <begin position="106"/>
        <end position="131"/>
    </location>
</feature>
<feature type="transmembrane region" description="Helical" evidence="1">
    <location>
        <begin position="177"/>
        <end position="198"/>
    </location>
</feature>
<dbReference type="EMBL" id="JAACJP010000036">
    <property type="protein sequence ID" value="KAF5374525.1"/>
    <property type="molecule type" value="Genomic_DNA"/>
</dbReference>
<keyword evidence="1" id="KW-0472">Membrane</keyword>
<reference evidence="2 3" key="1">
    <citation type="journal article" date="2020" name="ISME J.">
        <title>Uncovering the hidden diversity of litter-decomposition mechanisms in mushroom-forming fungi.</title>
        <authorList>
            <person name="Floudas D."/>
            <person name="Bentzer J."/>
            <person name="Ahren D."/>
            <person name="Johansson T."/>
            <person name="Persson P."/>
            <person name="Tunlid A."/>
        </authorList>
    </citation>
    <scope>NUCLEOTIDE SEQUENCE [LARGE SCALE GENOMIC DNA]</scope>
    <source>
        <strain evidence="2 3">CBS 661.87</strain>
    </source>
</reference>
<accession>A0A8H5LYB6</accession>
<keyword evidence="1" id="KW-0812">Transmembrane</keyword>